<comment type="subcellular location">
    <subcellularLocation>
        <location evidence="1">Cell outer membrane</location>
    </subcellularLocation>
</comment>
<reference evidence="8" key="1">
    <citation type="journal article" date="2019" name="Nat. Med.">
        <title>A library of human gut bacterial isolates paired with longitudinal multiomics data enables mechanistic microbiome research.</title>
        <authorList>
            <person name="Poyet M."/>
            <person name="Groussin M."/>
            <person name="Gibbons S.M."/>
            <person name="Avila-Pacheco J."/>
            <person name="Jiang X."/>
            <person name="Kearney S.M."/>
            <person name="Perrotta A.R."/>
            <person name="Berdy B."/>
            <person name="Zhao S."/>
            <person name="Lieberman T.D."/>
            <person name="Swanson P.K."/>
            <person name="Smith M."/>
            <person name="Roesemann S."/>
            <person name="Alexander J.E."/>
            <person name="Rich S.A."/>
            <person name="Livny J."/>
            <person name="Vlamakis H."/>
            <person name="Clish C."/>
            <person name="Bullock K."/>
            <person name="Deik A."/>
            <person name="Scott J."/>
            <person name="Pierce K.A."/>
            <person name="Xavier R.J."/>
            <person name="Alm E.J."/>
        </authorList>
    </citation>
    <scope>NUCLEOTIDE SEQUENCE</scope>
    <source>
        <strain evidence="8">BIOML-A4</strain>
    </source>
</reference>
<comment type="caution">
    <text evidence="8">The sequence shown here is derived from an EMBL/GenBank/DDBJ whole genome shotgun (WGS) entry which is preliminary data.</text>
</comment>
<dbReference type="Pfam" id="PF14322">
    <property type="entry name" value="SusD-like_3"/>
    <property type="match status" value="1"/>
</dbReference>
<dbReference type="InterPro" id="IPR012944">
    <property type="entry name" value="SusD_RagB_dom"/>
</dbReference>
<proteinExistence type="inferred from homology"/>
<name>A0A6G1ZB44_9BACT</name>
<dbReference type="Gene3D" id="1.25.40.390">
    <property type="match status" value="1"/>
</dbReference>
<dbReference type="InterPro" id="IPR033985">
    <property type="entry name" value="SusD-like_N"/>
</dbReference>
<evidence type="ECO:0000256" key="5">
    <source>
        <dbReference type="ARBA" id="ARBA00023237"/>
    </source>
</evidence>
<keyword evidence="5" id="KW-0998">Cell outer membrane</keyword>
<sequence length="466" mass="52699">MYMKKILLIGAFISSIFTSCSDFLEKNPSTSLPVEEAITSLDDFGNAVNGIYYLMSEDRMTYSADFAIYADLRGSDFKALSNNNQAGPLSRYTITQKDDIPDWAYYYFYKAIANVNKALAAADALVVAEEDEATFNDYKGQLYAWRALLHFDLARMFCQIPTISDDINAGNTGLVLSLEVYEPGYVAPRTTLKETYDQILKDFDTAIPLLTKEANNGHINYWAALALRARANLYYGNNEAALKDANEVIACKEYSLYTIDNYLKSWGLTYTTESLFEMTITTNYNAQRNAVGYYCSSDGYGECAFEESSDLYKYLIANPKDIRSGLIDNQEEGANPGVYPAKYPGRDNNIYVNNPKIIRLSEVYLIAAEAALKTNGDAVSYVNTLRKNRISDYVEVKSVTLDDILFERRIELMAENSMSFDYWRNKKSVVNPYVGEIKYNDYRTILPIPQAEIDLAPSILIQNPQY</sequence>
<dbReference type="Gene3D" id="1.25.40.900">
    <property type="match status" value="1"/>
</dbReference>
<dbReference type="PROSITE" id="PS51257">
    <property type="entry name" value="PROKAR_LIPOPROTEIN"/>
    <property type="match status" value="1"/>
</dbReference>
<accession>A0A6G1ZB44</accession>
<evidence type="ECO:0000256" key="2">
    <source>
        <dbReference type="ARBA" id="ARBA00006275"/>
    </source>
</evidence>
<dbReference type="SUPFAM" id="SSF48452">
    <property type="entry name" value="TPR-like"/>
    <property type="match status" value="1"/>
</dbReference>
<keyword evidence="4" id="KW-0472">Membrane</keyword>
<dbReference type="Pfam" id="PF07980">
    <property type="entry name" value="SusD_RagB"/>
    <property type="match status" value="1"/>
</dbReference>
<feature type="domain" description="SusD-like N-terminal" evidence="7">
    <location>
        <begin position="22"/>
        <end position="231"/>
    </location>
</feature>
<organism evidence="8">
    <name type="scientific">Parabacteroides goldsteinii</name>
    <dbReference type="NCBI Taxonomy" id="328812"/>
    <lineage>
        <taxon>Bacteria</taxon>
        <taxon>Pseudomonadati</taxon>
        <taxon>Bacteroidota</taxon>
        <taxon>Bacteroidia</taxon>
        <taxon>Bacteroidales</taxon>
        <taxon>Tannerellaceae</taxon>
        <taxon>Parabacteroides</taxon>
    </lineage>
</organism>
<evidence type="ECO:0000259" key="6">
    <source>
        <dbReference type="Pfam" id="PF07980"/>
    </source>
</evidence>
<feature type="domain" description="RagB/SusD" evidence="6">
    <location>
        <begin position="327"/>
        <end position="466"/>
    </location>
</feature>
<comment type="similarity">
    <text evidence="2">Belongs to the SusD family.</text>
</comment>
<evidence type="ECO:0000313" key="8">
    <source>
        <dbReference type="EMBL" id="MRY11184.1"/>
    </source>
</evidence>
<keyword evidence="3" id="KW-0732">Signal</keyword>
<dbReference type="EMBL" id="WKLP01000007">
    <property type="protein sequence ID" value="MRY11184.1"/>
    <property type="molecule type" value="Genomic_DNA"/>
</dbReference>
<dbReference type="InterPro" id="IPR011990">
    <property type="entry name" value="TPR-like_helical_dom_sf"/>
</dbReference>
<evidence type="ECO:0000256" key="1">
    <source>
        <dbReference type="ARBA" id="ARBA00004442"/>
    </source>
</evidence>
<dbReference type="GO" id="GO:0009279">
    <property type="term" value="C:cell outer membrane"/>
    <property type="evidence" value="ECO:0007669"/>
    <property type="project" value="UniProtKB-SubCell"/>
</dbReference>
<dbReference type="Gene3D" id="2.20.20.130">
    <property type="match status" value="1"/>
</dbReference>
<evidence type="ECO:0000256" key="4">
    <source>
        <dbReference type="ARBA" id="ARBA00023136"/>
    </source>
</evidence>
<protein>
    <submittedName>
        <fullName evidence="8">RagB/SusD family nutrient uptake outer membrane protein</fullName>
    </submittedName>
</protein>
<evidence type="ECO:0000259" key="7">
    <source>
        <dbReference type="Pfam" id="PF14322"/>
    </source>
</evidence>
<evidence type="ECO:0000256" key="3">
    <source>
        <dbReference type="ARBA" id="ARBA00022729"/>
    </source>
</evidence>
<gene>
    <name evidence="8" type="ORF">GKE01_06825</name>
</gene>
<dbReference type="AlphaFoldDB" id="A0A6G1ZB44"/>